<organism evidence="3 4">
    <name type="scientific">Micromonospora fluostatini</name>
    <dbReference type="NCBI Taxonomy" id="1629071"/>
    <lineage>
        <taxon>Bacteria</taxon>
        <taxon>Bacillati</taxon>
        <taxon>Actinomycetota</taxon>
        <taxon>Actinomycetes</taxon>
        <taxon>Micromonosporales</taxon>
        <taxon>Micromonosporaceae</taxon>
        <taxon>Micromonospora</taxon>
    </lineage>
</organism>
<dbReference type="InterPro" id="IPR052019">
    <property type="entry name" value="F420H2_bilvrd_red/Heme_oxyg"/>
</dbReference>
<evidence type="ECO:0000256" key="1">
    <source>
        <dbReference type="ARBA" id="ARBA00023002"/>
    </source>
</evidence>
<keyword evidence="1" id="KW-0560">Oxidoreductase</keyword>
<evidence type="ECO:0000313" key="4">
    <source>
        <dbReference type="Proteomes" id="UP000295626"/>
    </source>
</evidence>
<reference evidence="3 4" key="1">
    <citation type="submission" date="2019-02" db="EMBL/GenBank/DDBJ databases">
        <title>Draft genome sequences of novel Actinobacteria.</title>
        <authorList>
            <person name="Sahin N."/>
            <person name="Ay H."/>
            <person name="Saygin H."/>
        </authorList>
    </citation>
    <scope>NUCLEOTIDE SEQUENCE [LARGE SCALE GENOMIC DNA]</scope>
    <source>
        <strain evidence="3 4">JCM 30529</strain>
    </source>
</reference>
<accession>A0ABY2DGC8</accession>
<evidence type="ECO:0000259" key="2">
    <source>
        <dbReference type="Pfam" id="PF01243"/>
    </source>
</evidence>
<dbReference type="NCBIfam" id="TIGR03618">
    <property type="entry name" value="Rv1155_F420"/>
    <property type="match status" value="1"/>
</dbReference>
<dbReference type="Gene3D" id="2.30.110.10">
    <property type="entry name" value="Electron Transport, Fmn-binding Protein, Chain A"/>
    <property type="match status" value="1"/>
</dbReference>
<sequence>MRATPTTVDTAVEAFLAEDHVAAFTTLRPDGRPHVAPVRFTWDPTSGLARVLTRAGTRKVRNLLARPGSHAVLCQTAGFRWVTLEGAATVRTDPARVAEGARRYGLRYRAPAPEFPDRVVVEIAVTRIRGLNV</sequence>
<keyword evidence="4" id="KW-1185">Reference proteome</keyword>
<dbReference type="SUPFAM" id="SSF50475">
    <property type="entry name" value="FMN-binding split barrel"/>
    <property type="match status" value="1"/>
</dbReference>
<evidence type="ECO:0000313" key="3">
    <source>
        <dbReference type="EMBL" id="TDB93580.1"/>
    </source>
</evidence>
<feature type="domain" description="Pyridoxamine 5'-phosphate oxidase N-terminal" evidence="2">
    <location>
        <begin position="10"/>
        <end position="130"/>
    </location>
</feature>
<dbReference type="Proteomes" id="UP000295626">
    <property type="component" value="Unassembled WGS sequence"/>
</dbReference>
<dbReference type="InterPro" id="IPR011576">
    <property type="entry name" value="Pyridox_Oxase_N"/>
</dbReference>
<dbReference type="PANTHER" id="PTHR35176">
    <property type="entry name" value="HEME OXYGENASE HI_0854-RELATED"/>
    <property type="match status" value="1"/>
</dbReference>
<dbReference type="InterPro" id="IPR012349">
    <property type="entry name" value="Split_barrel_FMN-bd"/>
</dbReference>
<dbReference type="EMBL" id="SMKE01000399">
    <property type="protein sequence ID" value="TDB93580.1"/>
    <property type="molecule type" value="Genomic_DNA"/>
</dbReference>
<dbReference type="PANTHER" id="PTHR35176:SF1">
    <property type="entry name" value="F420H(2)-DEPENDENT BILIVERDIN REDUCTASE"/>
    <property type="match status" value="1"/>
</dbReference>
<protein>
    <submittedName>
        <fullName evidence="3">TIGR03618 family F420-dependent PPOX class oxidoreductase</fullName>
    </submittedName>
</protein>
<gene>
    <name evidence="3" type="ORF">E1091_11770</name>
</gene>
<dbReference type="InterPro" id="IPR019920">
    <property type="entry name" value="F420-binding_dom_put"/>
</dbReference>
<proteinExistence type="predicted"/>
<name>A0ABY2DGC8_9ACTN</name>
<dbReference type="Pfam" id="PF01243">
    <property type="entry name" value="PNPOx_N"/>
    <property type="match status" value="1"/>
</dbReference>
<comment type="caution">
    <text evidence="3">The sequence shown here is derived from an EMBL/GenBank/DDBJ whole genome shotgun (WGS) entry which is preliminary data.</text>
</comment>